<evidence type="ECO:0000256" key="1">
    <source>
        <dbReference type="SAM" id="MobiDB-lite"/>
    </source>
</evidence>
<evidence type="ECO:0000313" key="2">
    <source>
        <dbReference type="EMBL" id="TEB31891.1"/>
    </source>
</evidence>
<comment type="caution">
    <text evidence="2">The sequence shown here is derived from an EMBL/GenBank/DDBJ whole genome shotgun (WGS) entry which is preliminary data.</text>
</comment>
<reference evidence="2 3" key="1">
    <citation type="journal article" date="2019" name="Nat. Ecol. Evol.">
        <title>Megaphylogeny resolves global patterns of mushroom evolution.</title>
        <authorList>
            <person name="Varga T."/>
            <person name="Krizsan K."/>
            <person name="Foldi C."/>
            <person name="Dima B."/>
            <person name="Sanchez-Garcia M."/>
            <person name="Sanchez-Ramirez S."/>
            <person name="Szollosi G.J."/>
            <person name="Szarkandi J.G."/>
            <person name="Papp V."/>
            <person name="Albert L."/>
            <person name="Andreopoulos W."/>
            <person name="Angelini C."/>
            <person name="Antonin V."/>
            <person name="Barry K.W."/>
            <person name="Bougher N.L."/>
            <person name="Buchanan P."/>
            <person name="Buyck B."/>
            <person name="Bense V."/>
            <person name="Catcheside P."/>
            <person name="Chovatia M."/>
            <person name="Cooper J."/>
            <person name="Damon W."/>
            <person name="Desjardin D."/>
            <person name="Finy P."/>
            <person name="Geml J."/>
            <person name="Haridas S."/>
            <person name="Hughes K."/>
            <person name="Justo A."/>
            <person name="Karasinski D."/>
            <person name="Kautmanova I."/>
            <person name="Kiss B."/>
            <person name="Kocsube S."/>
            <person name="Kotiranta H."/>
            <person name="LaButti K.M."/>
            <person name="Lechner B.E."/>
            <person name="Liimatainen K."/>
            <person name="Lipzen A."/>
            <person name="Lukacs Z."/>
            <person name="Mihaltcheva S."/>
            <person name="Morgado L.N."/>
            <person name="Niskanen T."/>
            <person name="Noordeloos M.E."/>
            <person name="Ohm R.A."/>
            <person name="Ortiz-Santana B."/>
            <person name="Ovrebo C."/>
            <person name="Racz N."/>
            <person name="Riley R."/>
            <person name="Savchenko A."/>
            <person name="Shiryaev A."/>
            <person name="Soop K."/>
            <person name="Spirin V."/>
            <person name="Szebenyi C."/>
            <person name="Tomsovsky M."/>
            <person name="Tulloss R.E."/>
            <person name="Uehling J."/>
            <person name="Grigoriev I.V."/>
            <person name="Vagvolgyi C."/>
            <person name="Papp T."/>
            <person name="Martin F.M."/>
            <person name="Miettinen O."/>
            <person name="Hibbett D.S."/>
            <person name="Nagy L.G."/>
        </authorList>
    </citation>
    <scope>NUCLEOTIDE SEQUENCE [LARGE SCALE GENOMIC DNA]</scope>
    <source>
        <strain evidence="2 3">FP101781</strain>
    </source>
</reference>
<dbReference type="AlphaFoldDB" id="A0A4Y7TD04"/>
<dbReference type="Proteomes" id="UP000298030">
    <property type="component" value="Unassembled WGS sequence"/>
</dbReference>
<keyword evidence="3" id="KW-1185">Reference proteome</keyword>
<accession>A0A4Y7TD04</accession>
<protein>
    <submittedName>
        <fullName evidence="2">Uncharacterized protein</fullName>
    </submittedName>
</protein>
<gene>
    <name evidence="2" type="ORF">FA13DRAFT_1732193</name>
</gene>
<proteinExistence type="predicted"/>
<evidence type="ECO:0000313" key="3">
    <source>
        <dbReference type="Proteomes" id="UP000298030"/>
    </source>
</evidence>
<dbReference type="EMBL" id="QPFP01000017">
    <property type="protein sequence ID" value="TEB31891.1"/>
    <property type="molecule type" value="Genomic_DNA"/>
</dbReference>
<organism evidence="2 3">
    <name type="scientific">Coprinellus micaceus</name>
    <name type="common">Glistening ink-cap mushroom</name>
    <name type="synonym">Coprinus micaceus</name>
    <dbReference type="NCBI Taxonomy" id="71717"/>
    <lineage>
        <taxon>Eukaryota</taxon>
        <taxon>Fungi</taxon>
        <taxon>Dikarya</taxon>
        <taxon>Basidiomycota</taxon>
        <taxon>Agaricomycotina</taxon>
        <taxon>Agaricomycetes</taxon>
        <taxon>Agaricomycetidae</taxon>
        <taxon>Agaricales</taxon>
        <taxon>Agaricineae</taxon>
        <taxon>Psathyrellaceae</taxon>
        <taxon>Coprinellus</taxon>
    </lineage>
</organism>
<sequence length="96" mass="10628">MAQLVRQFPSSARVPRDEEHLREGWSFDVTGSGRVGARERGLGNWVRMGKIPLVDHTQGRAFPSTPIARSPQIYLDTNVDDVLQKLISESSAAPRG</sequence>
<name>A0A4Y7TD04_COPMI</name>
<feature type="region of interest" description="Disordered" evidence="1">
    <location>
        <begin position="1"/>
        <end position="20"/>
    </location>
</feature>